<evidence type="ECO:0000256" key="8">
    <source>
        <dbReference type="PIRSR" id="PIRSR001093-1"/>
    </source>
</evidence>
<evidence type="ECO:0000256" key="6">
    <source>
        <dbReference type="ARBA" id="ARBA00023295"/>
    </source>
</evidence>
<dbReference type="PANTHER" id="PTHR22600:SF26">
    <property type="entry name" value="BETA-N-ACETYLHEXOSAMINIDASE"/>
    <property type="match status" value="1"/>
</dbReference>
<dbReference type="InterPro" id="IPR025705">
    <property type="entry name" value="Beta_hexosaminidase_sua/sub"/>
</dbReference>
<dbReference type="CDD" id="cd06562">
    <property type="entry name" value="GH20_HexA_HexB-like"/>
    <property type="match status" value="1"/>
</dbReference>
<feature type="signal peptide" evidence="9">
    <location>
        <begin position="1"/>
        <end position="23"/>
    </location>
</feature>
<dbReference type="GO" id="GO:0030203">
    <property type="term" value="P:glycosaminoglycan metabolic process"/>
    <property type="evidence" value="ECO:0007669"/>
    <property type="project" value="TreeGrafter"/>
</dbReference>
<evidence type="ECO:0000256" key="9">
    <source>
        <dbReference type="SAM" id="SignalP"/>
    </source>
</evidence>
<protein>
    <recommendedName>
        <fullName evidence="7">Beta-hexosaminidase</fullName>
        <ecNumber evidence="7">3.2.1.52</ecNumber>
    </recommendedName>
</protein>
<dbReference type="GO" id="GO:0016231">
    <property type="term" value="F:beta-N-acetylglucosaminidase activity"/>
    <property type="evidence" value="ECO:0007669"/>
    <property type="project" value="TreeGrafter"/>
</dbReference>
<dbReference type="GO" id="GO:0005975">
    <property type="term" value="P:carbohydrate metabolic process"/>
    <property type="evidence" value="ECO:0007669"/>
    <property type="project" value="InterPro"/>
</dbReference>
<dbReference type="Pfam" id="PF00728">
    <property type="entry name" value="Glyco_hydro_20"/>
    <property type="match status" value="1"/>
</dbReference>
<dbReference type="EC" id="3.2.1.52" evidence="7"/>
<gene>
    <name evidence="12" type="primary">NAG1</name>
</gene>
<organism evidence="12">
    <name type="scientific">Lasioderma serricorne</name>
    <name type="common">cigarette beetle</name>
    <dbReference type="NCBI Taxonomy" id="295660"/>
    <lineage>
        <taxon>Eukaryota</taxon>
        <taxon>Metazoa</taxon>
        <taxon>Ecdysozoa</taxon>
        <taxon>Arthropoda</taxon>
        <taxon>Hexapoda</taxon>
        <taxon>Insecta</taxon>
        <taxon>Pterygota</taxon>
        <taxon>Neoptera</taxon>
        <taxon>Endopterygota</taxon>
        <taxon>Coleoptera</taxon>
        <taxon>Polyphaga</taxon>
        <taxon>Bostrichiformia</taxon>
        <taxon>Ptinidae</taxon>
        <taxon>Xyletininae</taxon>
        <taxon>Lasioderma</taxon>
    </lineage>
</organism>
<keyword evidence="6 7" id="KW-0326">Glycosidase</keyword>
<dbReference type="EMBL" id="MH027208">
    <property type="protein sequence ID" value="AYK27452.1"/>
    <property type="molecule type" value="mRNA"/>
</dbReference>
<sequence>MEIRRACLLLIAFVFSYSSSADSEPVWRWECISGTCQKTRITNETRDSALSLPACQLFCGEYGRLWPQPTKEYYTGNYLLHLNLNSIDLNYPQDKKSTALANLAFRRFAQQLRGLVPSGKSTRGGRSLVVNAQVEDPDIIRLTYATDESYILKINELSDGRVNASITSNTFFGARHALETLSQLIIYDDIRNELQIVRDASISDSPVYPHRGLLLDTARNFIPIDAIKRSIDGMAASKMNIFHWHITDSHSFPFVSKSRPELTRLGAYSSSQVYTEDDVRDLIEYARVRGVKVLPEFDAPAHVGEGWQDTGYVACLNAQPWMDYCVEPPCGQFDPTKDGLYDVLEDIYGDMVDLFEPDVFHMGGDEVSNSCWNSTESIVSWMSTEKSWGRTATDFVKLWDYFQSKALERLYRKTSSNIPIIMWTSGLTESENVTAYLPNTTYIIQVWTTAFDLQIIELLQRGYRLILSNYDALYLDCGFGGWVQGGNNWCSPYKGWDVVYSNSPALIAGTYKEQVLGSEGALWTEQVDGASVDGRIWPRLAALAERLWAEPSTGWKAAEERMLIHRERLIGMGIAAEALQPQWCLQNEGDCPAPGRALESAAVKRV</sequence>
<evidence type="ECO:0000256" key="7">
    <source>
        <dbReference type="PIRNR" id="PIRNR001093"/>
    </source>
</evidence>
<dbReference type="PANTHER" id="PTHR22600">
    <property type="entry name" value="BETA-HEXOSAMINIDASE"/>
    <property type="match status" value="1"/>
</dbReference>
<evidence type="ECO:0000259" key="11">
    <source>
        <dbReference type="Pfam" id="PF14845"/>
    </source>
</evidence>
<dbReference type="PRINTS" id="PR00738">
    <property type="entry name" value="GLHYDRLASE20"/>
</dbReference>
<evidence type="ECO:0000256" key="5">
    <source>
        <dbReference type="ARBA" id="ARBA00023180"/>
    </source>
</evidence>
<feature type="active site" description="Proton donor" evidence="8">
    <location>
        <position position="366"/>
    </location>
</feature>
<evidence type="ECO:0000256" key="3">
    <source>
        <dbReference type="ARBA" id="ARBA00022729"/>
    </source>
</evidence>
<evidence type="ECO:0000256" key="2">
    <source>
        <dbReference type="ARBA" id="ARBA00006285"/>
    </source>
</evidence>
<name>A0A3G1VUC7_9COLE</name>
<evidence type="ECO:0000313" key="12">
    <source>
        <dbReference type="EMBL" id="AYK27452.1"/>
    </source>
</evidence>
<reference evidence="12" key="2">
    <citation type="submission" date="2018-03" db="EMBL/GenBank/DDBJ databases">
        <authorList>
            <person name="Yang W.-j."/>
            <person name="Xu K.-k."/>
            <person name="Meng Y.-l."/>
            <person name="Li C."/>
        </authorList>
    </citation>
    <scope>NUCLEOTIDE SEQUENCE</scope>
</reference>
<evidence type="ECO:0000259" key="10">
    <source>
        <dbReference type="Pfam" id="PF00728"/>
    </source>
</evidence>
<dbReference type="InterPro" id="IPR029018">
    <property type="entry name" value="Hex-like_dom2"/>
</dbReference>
<proteinExistence type="evidence at transcript level"/>
<evidence type="ECO:0000256" key="1">
    <source>
        <dbReference type="ARBA" id="ARBA00001231"/>
    </source>
</evidence>
<accession>A0A3G1VUC7</accession>
<dbReference type="InterPro" id="IPR017853">
    <property type="entry name" value="GH"/>
</dbReference>
<dbReference type="GO" id="GO:0005886">
    <property type="term" value="C:plasma membrane"/>
    <property type="evidence" value="ECO:0007669"/>
    <property type="project" value="TreeGrafter"/>
</dbReference>
<dbReference type="Gene3D" id="3.20.20.80">
    <property type="entry name" value="Glycosidases"/>
    <property type="match status" value="1"/>
</dbReference>
<dbReference type="SUPFAM" id="SSF51445">
    <property type="entry name" value="(Trans)glycosidases"/>
    <property type="match status" value="1"/>
</dbReference>
<comment type="similarity">
    <text evidence="2 7">Belongs to the glycosyl hydrolase 20 family.</text>
</comment>
<dbReference type="Gene3D" id="3.30.379.10">
    <property type="entry name" value="Chitobiase/beta-hexosaminidase domain 2-like"/>
    <property type="match status" value="1"/>
</dbReference>
<feature type="domain" description="Glycoside hydrolase family 20 catalytic" evidence="10">
    <location>
        <begin position="208"/>
        <end position="550"/>
    </location>
</feature>
<dbReference type="FunFam" id="3.20.20.80:FF:000063">
    <property type="entry name" value="Beta-hexosaminidase"/>
    <property type="match status" value="1"/>
</dbReference>
<dbReference type="PIRSF" id="PIRSF001093">
    <property type="entry name" value="B-hxosamndse_ab_euk"/>
    <property type="match status" value="1"/>
</dbReference>
<dbReference type="InterPro" id="IPR015883">
    <property type="entry name" value="Glyco_hydro_20_cat"/>
</dbReference>
<keyword evidence="4 7" id="KW-0378">Hydrolase</keyword>
<comment type="catalytic activity">
    <reaction evidence="1 7">
        <text>Hydrolysis of terminal non-reducing N-acetyl-D-hexosamine residues in N-acetyl-beta-D-hexosaminides.</text>
        <dbReference type="EC" id="3.2.1.52"/>
    </reaction>
</comment>
<evidence type="ECO:0000256" key="4">
    <source>
        <dbReference type="ARBA" id="ARBA00022801"/>
    </source>
</evidence>
<dbReference type="InterPro" id="IPR029019">
    <property type="entry name" value="HEX_eukaryotic_N"/>
</dbReference>
<dbReference type="AlphaFoldDB" id="A0A3G1VUC7"/>
<dbReference type="SUPFAM" id="SSF55545">
    <property type="entry name" value="beta-N-acetylhexosaminidase-like domain"/>
    <property type="match status" value="1"/>
</dbReference>
<dbReference type="Pfam" id="PF14845">
    <property type="entry name" value="Glycohydro_20b2"/>
    <property type="match status" value="1"/>
</dbReference>
<keyword evidence="5" id="KW-0325">Glycoprotein</keyword>
<feature type="chain" id="PRO_5018239991" description="Beta-hexosaminidase" evidence="9">
    <location>
        <begin position="24"/>
        <end position="606"/>
    </location>
</feature>
<feature type="domain" description="Beta-hexosaminidase eukaryotic type N-terminal" evidence="11">
    <location>
        <begin position="65"/>
        <end position="184"/>
    </location>
</feature>
<reference evidence="12" key="1">
    <citation type="journal article" date="2018" name="J. Stored Prod. Res.">
        <title>Characterization of a beta-N-acetylglucosaminidase gene and its involvement in the development of Lasioderma serricorne (Fabricius).</title>
        <authorList>
            <person name="Chen X."/>
            <person name="Xu K."/>
            <person name="Yan X."/>
            <person name="Chen C."/>
            <person name="Cao Y."/>
            <person name="Wang Y."/>
            <person name="Li C."/>
            <person name="Yang W."/>
        </authorList>
    </citation>
    <scope>NUCLEOTIDE SEQUENCE</scope>
</reference>
<keyword evidence="3 9" id="KW-0732">Signal</keyword>